<reference evidence="1 3" key="1">
    <citation type="submission" date="2017-09" db="EMBL/GenBank/DDBJ databases">
        <authorList>
            <person name="Thomas P."/>
            <person name="Seyboldt C."/>
        </authorList>
    </citation>
    <scope>NUCLEOTIDE SEQUENCE [LARGE SCALE GENOMIC DNA]</scope>
    <source>
        <strain evidence="1 3">DSM 7534</strain>
    </source>
</reference>
<dbReference type="Gene3D" id="2.40.128.20">
    <property type="match status" value="1"/>
</dbReference>
<evidence type="ECO:0000313" key="2">
    <source>
        <dbReference type="EMBL" id="USS01316.1"/>
    </source>
</evidence>
<proteinExistence type="predicted"/>
<keyword evidence="4" id="KW-1185">Reference proteome</keyword>
<dbReference type="Pfam" id="PF09148">
    <property type="entry name" value="DUF1934"/>
    <property type="match status" value="1"/>
</dbReference>
<dbReference type="EMBL" id="CP099799">
    <property type="protein sequence ID" value="USS01316.1"/>
    <property type="molecule type" value="Genomic_DNA"/>
</dbReference>
<dbReference type="OrthoDB" id="1680906at2"/>
<dbReference type="Proteomes" id="UP000280586">
    <property type="component" value="Chromosome"/>
</dbReference>
<dbReference type="RefSeq" id="WP_066676581.1">
    <property type="nucleotide sequence ID" value="NZ_CABMIZ010000017.1"/>
</dbReference>
<dbReference type="Proteomes" id="UP001055437">
    <property type="component" value="Chromosome"/>
</dbReference>
<dbReference type="KEGG" id="csep:CP523_10075"/>
<dbReference type="GeneID" id="303561026"/>
<accession>A0A9N7PJE6</accession>
<dbReference type="AlphaFoldDB" id="A0A9N7PJE6"/>
<organism evidence="1 3">
    <name type="scientific">Clostridium septicum</name>
    <dbReference type="NCBI Taxonomy" id="1504"/>
    <lineage>
        <taxon>Bacteria</taxon>
        <taxon>Bacillati</taxon>
        <taxon>Bacillota</taxon>
        <taxon>Clostridia</taxon>
        <taxon>Eubacteriales</taxon>
        <taxon>Clostridiaceae</taxon>
        <taxon>Clostridium</taxon>
    </lineage>
</organism>
<gene>
    <name evidence="1" type="ORF">CP523_10075</name>
    <name evidence="2" type="ORF">NH397_02415</name>
</gene>
<dbReference type="EMBL" id="CP023671">
    <property type="protein sequence ID" value="AYE34721.1"/>
    <property type="molecule type" value="Genomic_DNA"/>
</dbReference>
<evidence type="ECO:0000313" key="1">
    <source>
        <dbReference type="EMBL" id="AYE34721.1"/>
    </source>
</evidence>
<protein>
    <submittedName>
        <fullName evidence="1">DUF1934 domain-containing protein</fullName>
    </submittedName>
</protein>
<evidence type="ECO:0000313" key="4">
    <source>
        <dbReference type="Proteomes" id="UP001055437"/>
    </source>
</evidence>
<evidence type="ECO:0000313" key="3">
    <source>
        <dbReference type="Proteomes" id="UP000280586"/>
    </source>
</evidence>
<sequence length="138" mass="15400">MQKDAIISIKSFTELDKKDIIEVVTPGKFFVEGNMFKAVYEETEISGMAGTTTTLSITDEMFILEREGSTATKMEFKKGDTSISLYNTPYGMMDLQIDTKFLEIDIDENGGDLVAKYSMAISGQEPLMTKIVVNIKIQ</sequence>
<dbReference type="InterPro" id="IPR015231">
    <property type="entry name" value="DUF1934"/>
</dbReference>
<reference evidence="2" key="2">
    <citation type="submission" date="2022-06" db="EMBL/GenBank/DDBJ databases">
        <authorList>
            <person name="Holder M.E."/>
            <person name="Ajami N.J."/>
            <person name="Petrosino J.F."/>
        </authorList>
    </citation>
    <scope>NUCLEOTIDE SEQUENCE</scope>
    <source>
        <strain evidence="2">RMA 8861</strain>
    </source>
</reference>
<dbReference type="SUPFAM" id="SSF50814">
    <property type="entry name" value="Lipocalins"/>
    <property type="match status" value="1"/>
</dbReference>
<dbReference type="InterPro" id="IPR012674">
    <property type="entry name" value="Calycin"/>
</dbReference>
<name>A0A9N7PJE6_CLOSE</name>